<dbReference type="InterPro" id="IPR036179">
    <property type="entry name" value="Ig-like_dom_sf"/>
</dbReference>
<dbReference type="AlphaFoldDB" id="A0A674JBL5"/>
<reference evidence="3" key="2">
    <citation type="submission" date="2025-09" db="UniProtKB">
        <authorList>
            <consortium name="Ensembl"/>
        </authorList>
    </citation>
    <scope>IDENTIFICATION</scope>
</reference>
<dbReference type="SUPFAM" id="SSF48726">
    <property type="entry name" value="Immunoglobulin"/>
    <property type="match status" value="1"/>
</dbReference>
<organism evidence="3 4">
    <name type="scientific">Terrapene triunguis</name>
    <name type="common">Three-toed box turtle</name>
    <dbReference type="NCBI Taxonomy" id="2587831"/>
    <lineage>
        <taxon>Eukaryota</taxon>
        <taxon>Metazoa</taxon>
        <taxon>Chordata</taxon>
        <taxon>Craniata</taxon>
        <taxon>Vertebrata</taxon>
        <taxon>Euteleostomi</taxon>
        <taxon>Archelosauria</taxon>
        <taxon>Testudinata</taxon>
        <taxon>Testudines</taxon>
        <taxon>Cryptodira</taxon>
        <taxon>Durocryptodira</taxon>
        <taxon>Testudinoidea</taxon>
        <taxon>Emydidae</taxon>
        <taxon>Terrapene</taxon>
    </lineage>
</organism>
<accession>A0A674JBL5</accession>
<dbReference type="PROSITE" id="PS50835">
    <property type="entry name" value="IG_LIKE"/>
    <property type="match status" value="1"/>
</dbReference>
<evidence type="ECO:0000313" key="3">
    <source>
        <dbReference type="Ensembl" id="ENSTMTP00000016839.1"/>
    </source>
</evidence>
<dbReference type="InterPro" id="IPR007110">
    <property type="entry name" value="Ig-like_dom"/>
</dbReference>
<reference evidence="3" key="1">
    <citation type="submission" date="2025-08" db="UniProtKB">
        <authorList>
            <consortium name="Ensembl"/>
        </authorList>
    </citation>
    <scope>IDENTIFICATION</scope>
</reference>
<feature type="region of interest" description="Disordered" evidence="1">
    <location>
        <begin position="168"/>
        <end position="199"/>
    </location>
</feature>
<feature type="domain" description="Ig-like" evidence="2">
    <location>
        <begin position="44"/>
        <end position="116"/>
    </location>
</feature>
<proteinExistence type="predicted"/>
<dbReference type="Ensembl" id="ENSTMTT00000017433.1">
    <property type="protein sequence ID" value="ENSTMTP00000016839.1"/>
    <property type="gene ID" value="ENSTMTG00000012346.1"/>
</dbReference>
<evidence type="ECO:0000256" key="1">
    <source>
        <dbReference type="SAM" id="MobiDB-lite"/>
    </source>
</evidence>
<evidence type="ECO:0000259" key="2">
    <source>
        <dbReference type="PROSITE" id="PS50835"/>
    </source>
</evidence>
<dbReference type="InterPro" id="IPR013783">
    <property type="entry name" value="Ig-like_fold"/>
</dbReference>
<dbReference type="Pfam" id="PF13927">
    <property type="entry name" value="Ig_3"/>
    <property type="match status" value="1"/>
</dbReference>
<name>A0A674JBL5_9SAUR</name>
<dbReference type="Gene3D" id="2.60.40.10">
    <property type="entry name" value="Immunoglobulins"/>
    <property type="match status" value="1"/>
</dbReference>
<dbReference type="GeneTree" id="ENSGT00680000100998"/>
<evidence type="ECO:0000313" key="4">
    <source>
        <dbReference type="Proteomes" id="UP000472274"/>
    </source>
</evidence>
<keyword evidence="4" id="KW-1185">Reference proteome</keyword>
<protein>
    <recommendedName>
        <fullName evidence="2">Ig-like domain-containing protein</fullName>
    </recommendedName>
</protein>
<dbReference type="Proteomes" id="UP000472274">
    <property type="component" value="Unplaced"/>
</dbReference>
<sequence>MNSLAGGWGGVPAGGAEGCVGVPAAPCWRGRALSCVCVLPPATPQLSVSPSHPGYIPGDSITLTCSAPGGHTLSRIQFLKDGQNLNSQMPGPDPLNLSRALQLPPLAPSHSGAYRCGYWFLESGREIPSGPSHPVRILVLGECTSLRRVALGGEGEKPLTGLIQREVERGDRPAGPLPRPALISLPPTPQAASAMRSQP</sequence>
<dbReference type="InParanoid" id="A0A674JBL5"/>